<protein>
    <recommendedName>
        <fullName evidence="8">Pali-domain-containing protein</fullName>
    </recommendedName>
</protein>
<dbReference type="InterPro" id="IPR009571">
    <property type="entry name" value="SUR7/Rim9-like_fungi"/>
</dbReference>
<dbReference type="InterPro" id="IPR051380">
    <property type="entry name" value="pH-response_reg_palI/RIM9"/>
</dbReference>
<evidence type="ECO:0000313" key="6">
    <source>
        <dbReference type="EMBL" id="THH03923.1"/>
    </source>
</evidence>
<accession>A0A4V3XC04</accession>
<name>A0A4V3XC04_9AGAM</name>
<dbReference type="GO" id="GO:0032153">
    <property type="term" value="C:cell division site"/>
    <property type="evidence" value="ECO:0007669"/>
    <property type="project" value="TreeGrafter"/>
</dbReference>
<dbReference type="OrthoDB" id="3881at2759"/>
<evidence type="ECO:0000256" key="2">
    <source>
        <dbReference type="ARBA" id="ARBA00022692"/>
    </source>
</evidence>
<dbReference type="AlphaFoldDB" id="A0A4V3XC04"/>
<feature type="transmembrane region" description="Helical" evidence="5">
    <location>
        <begin position="166"/>
        <end position="191"/>
    </location>
</feature>
<evidence type="ECO:0000256" key="1">
    <source>
        <dbReference type="ARBA" id="ARBA00004141"/>
    </source>
</evidence>
<dbReference type="PANTHER" id="PTHR28013:SF3">
    <property type="entry name" value="PROTEIN DCV1-RELATED"/>
    <property type="match status" value="1"/>
</dbReference>
<evidence type="ECO:0000313" key="7">
    <source>
        <dbReference type="Proteomes" id="UP000308199"/>
    </source>
</evidence>
<keyword evidence="7" id="KW-1185">Reference proteome</keyword>
<evidence type="ECO:0008006" key="8">
    <source>
        <dbReference type="Google" id="ProtNLM"/>
    </source>
</evidence>
<gene>
    <name evidence="6" type="ORF">EW145_g5897</name>
</gene>
<evidence type="ECO:0000256" key="3">
    <source>
        <dbReference type="ARBA" id="ARBA00022989"/>
    </source>
</evidence>
<dbReference type="GO" id="GO:0005886">
    <property type="term" value="C:plasma membrane"/>
    <property type="evidence" value="ECO:0007669"/>
    <property type="project" value="InterPro"/>
</dbReference>
<dbReference type="PANTHER" id="PTHR28013">
    <property type="entry name" value="PROTEIN DCV1-RELATED"/>
    <property type="match status" value="1"/>
</dbReference>
<feature type="transmembrane region" description="Helical" evidence="5">
    <location>
        <begin position="26"/>
        <end position="52"/>
    </location>
</feature>
<organism evidence="6 7">
    <name type="scientific">Phellinidium pouzarii</name>
    <dbReference type="NCBI Taxonomy" id="167371"/>
    <lineage>
        <taxon>Eukaryota</taxon>
        <taxon>Fungi</taxon>
        <taxon>Dikarya</taxon>
        <taxon>Basidiomycota</taxon>
        <taxon>Agaricomycotina</taxon>
        <taxon>Agaricomycetes</taxon>
        <taxon>Hymenochaetales</taxon>
        <taxon>Hymenochaetaceae</taxon>
        <taxon>Phellinidium</taxon>
    </lineage>
</organism>
<dbReference type="Pfam" id="PF06687">
    <property type="entry name" value="SUR7"/>
    <property type="match status" value="1"/>
</dbReference>
<evidence type="ECO:0000256" key="4">
    <source>
        <dbReference type="ARBA" id="ARBA00023136"/>
    </source>
</evidence>
<dbReference type="Proteomes" id="UP000308199">
    <property type="component" value="Unassembled WGS sequence"/>
</dbReference>
<keyword evidence="4 5" id="KW-0472">Membrane</keyword>
<feature type="transmembrane region" description="Helical" evidence="5">
    <location>
        <begin position="211"/>
        <end position="237"/>
    </location>
</feature>
<dbReference type="GO" id="GO:0035838">
    <property type="term" value="C:growing cell tip"/>
    <property type="evidence" value="ECO:0007669"/>
    <property type="project" value="TreeGrafter"/>
</dbReference>
<comment type="subcellular location">
    <subcellularLocation>
        <location evidence="1">Membrane</location>
        <topology evidence="1">Multi-pass membrane protein</topology>
    </subcellularLocation>
</comment>
<reference evidence="6 7" key="1">
    <citation type="submission" date="2019-02" db="EMBL/GenBank/DDBJ databases">
        <title>Genome sequencing of the rare red list fungi Phellinidium pouzarii.</title>
        <authorList>
            <person name="Buettner E."/>
            <person name="Kellner H."/>
        </authorList>
    </citation>
    <scope>NUCLEOTIDE SEQUENCE [LARGE SCALE GENOMIC DNA]</scope>
    <source>
        <strain evidence="6 7">DSM 108285</strain>
    </source>
</reference>
<evidence type="ECO:0000256" key="5">
    <source>
        <dbReference type="SAM" id="Phobius"/>
    </source>
</evidence>
<keyword evidence="3 5" id="KW-1133">Transmembrane helix</keyword>
<dbReference type="EMBL" id="SGPK01000396">
    <property type="protein sequence ID" value="THH03923.1"/>
    <property type="molecule type" value="Genomic_DNA"/>
</dbReference>
<proteinExistence type="predicted"/>
<keyword evidence="2 5" id="KW-0812">Transmembrane</keyword>
<feature type="transmembrane region" description="Helical" evidence="5">
    <location>
        <begin position="131"/>
        <end position="154"/>
    </location>
</feature>
<comment type="caution">
    <text evidence="6">The sequence shown here is derived from an EMBL/GenBank/DDBJ whole genome shotgun (WGS) entry which is preliminary data.</text>
</comment>
<sequence length="253" mass="27456">MQSINAFSEKVSHKRVRRYHRRKHNIFISVVVTLAFAAFLLLLLVAISMPIIKAVYLLRVDSTSAPELIPTSIATELRFGVWGYCATSVLDIPTLFTNDGECSKPRLGYDVDANILAITGQTQLLEILLKALVVVLVLHPICAGLAFITLFFAVFSFAHAPAICSLVFAIASAILTSVSAAVDIAIVAIAMAKVGDVTNLDFAVHWGNAPWMTLVAAVLLWIVVILQSATLCGCCGVSQRLWTRIDQSGEEKK</sequence>